<reference evidence="2 3" key="1">
    <citation type="submission" date="2015-01" db="EMBL/GenBank/DDBJ databases">
        <title>The Genome Sequence of Exophiala spinifera CBS89968.</title>
        <authorList>
            <consortium name="The Broad Institute Genomics Platform"/>
            <person name="Cuomo C."/>
            <person name="de Hoog S."/>
            <person name="Gorbushina A."/>
            <person name="Stielow B."/>
            <person name="Teixiera M."/>
            <person name="Abouelleil A."/>
            <person name="Chapman S.B."/>
            <person name="Priest M."/>
            <person name="Young S.K."/>
            <person name="Wortman J."/>
            <person name="Nusbaum C."/>
            <person name="Birren B."/>
        </authorList>
    </citation>
    <scope>NUCLEOTIDE SEQUENCE [LARGE SCALE GENOMIC DNA]</scope>
    <source>
        <strain evidence="2 3">CBS 89968</strain>
    </source>
</reference>
<sequence>MSSFDKYGGGATPKKRQRDESFGWLDKSSNSSTSSGLPGPDDISHPDSKISTRTGFAHPSDLVRTIHHLHDERPSPTQAPTVSDDLQIIDPLPSGSAIAAQKILWGFLDKHAQCICQGQEHRLTEQEIQDLGKARGHRPPDTRHWPSDSAAGEDRTGIQARANATECADRMRTILKSGLA</sequence>
<dbReference type="AlphaFoldDB" id="A0A0D2BL12"/>
<evidence type="ECO:0000313" key="2">
    <source>
        <dbReference type="EMBL" id="KIW11919.1"/>
    </source>
</evidence>
<dbReference type="VEuPathDB" id="FungiDB:PV08_09192"/>
<organism evidence="2 3">
    <name type="scientific">Exophiala spinifera</name>
    <dbReference type="NCBI Taxonomy" id="91928"/>
    <lineage>
        <taxon>Eukaryota</taxon>
        <taxon>Fungi</taxon>
        <taxon>Dikarya</taxon>
        <taxon>Ascomycota</taxon>
        <taxon>Pezizomycotina</taxon>
        <taxon>Eurotiomycetes</taxon>
        <taxon>Chaetothyriomycetidae</taxon>
        <taxon>Chaetothyriales</taxon>
        <taxon>Herpotrichiellaceae</taxon>
        <taxon>Exophiala</taxon>
    </lineage>
</organism>
<accession>A0A0D2BL12</accession>
<protein>
    <submittedName>
        <fullName evidence="2">Uncharacterized protein</fullName>
    </submittedName>
</protein>
<dbReference type="HOGENOM" id="CLU_1496225_0_0_1"/>
<dbReference type="GeneID" id="27336275"/>
<dbReference type="RefSeq" id="XP_016232135.1">
    <property type="nucleotide sequence ID" value="XM_016383512.1"/>
</dbReference>
<keyword evidence="3" id="KW-1185">Reference proteome</keyword>
<feature type="region of interest" description="Disordered" evidence="1">
    <location>
        <begin position="1"/>
        <end position="57"/>
    </location>
</feature>
<gene>
    <name evidence="2" type="ORF">PV08_09192</name>
</gene>
<dbReference type="EMBL" id="KN847498">
    <property type="protein sequence ID" value="KIW11919.1"/>
    <property type="molecule type" value="Genomic_DNA"/>
</dbReference>
<evidence type="ECO:0000313" key="3">
    <source>
        <dbReference type="Proteomes" id="UP000053328"/>
    </source>
</evidence>
<evidence type="ECO:0000256" key="1">
    <source>
        <dbReference type="SAM" id="MobiDB-lite"/>
    </source>
</evidence>
<dbReference type="Proteomes" id="UP000053328">
    <property type="component" value="Unassembled WGS sequence"/>
</dbReference>
<proteinExistence type="predicted"/>
<name>A0A0D2BL12_9EURO</name>
<feature type="region of interest" description="Disordered" evidence="1">
    <location>
        <begin position="132"/>
        <end position="156"/>
    </location>
</feature>